<evidence type="ECO:0000256" key="3">
    <source>
        <dbReference type="ARBA" id="ARBA00023002"/>
    </source>
</evidence>
<dbReference type="PIRSF" id="PIRSF004640">
    <property type="entry name" value="IspG"/>
    <property type="match status" value="1"/>
</dbReference>
<dbReference type="HAMAP" id="MF_00159">
    <property type="entry name" value="IspG"/>
    <property type="match status" value="1"/>
</dbReference>
<dbReference type="InterPro" id="IPR058578">
    <property type="entry name" value="IspG_TIM"/>
</dbReference>
<sequence length="361" mass="38693">MIVRKPTNGIYVGTVKIGDYAPVSIQSMITTDPVHTEKAIAEINHLAEAGCELVRVAVPTMASAKALKAVRAGISIPLIADIHFDYRLALEAIENNVDGLRINPGNIGGEDKVLAVIEKAKPKQIPIRIGVNAGSLPKHILDAHGGHPTADGMVETALEHVRILEKLDYRQMKLSIKATEVPLMVEAYRKLSDKIPYPLHLGVTEAGTIKQGTIKSAMGIGALLLDGIGDTLRVSLTGDPIHEIEVGRSILSSLGLRNFGATMISCPTCGRCQVNLFDMAGIVEERLAFIKAPIKVAVMGCVVNGPGEAREADFGIAGGDGQGIIFRKGKVIKTVPEAELVDTLFREIDQYLENLDEESLC</sequence>
<dbReference type="InterPro" id="IPR016425">
    <property type="entry name" value="IspG_bac"/>
</dbReference>
<proteinExistence type="inferred from homology"/>
<gene>
    <name evidence="7 10" type="primary">ispG</name>
    <name evidence="10" type="synonym">gcpE</name>
    <name evidence="10" type="ORF">KHZ90_02280</name>
</gene>
<dbReference type="RefSeq" id="WP_118091436.1">
    <property type="nucleotide sequence ID" value="NZ_JAGZMU010000001.1"/>
</dbReference>
<reference evidence="10" key="1">
    <citation type="submission" date="2021-02" db="EMBL/GenBank/DDBJ databases">
        <title>Infant gut strain persistence is associated with maternal origin, phylogeny, and functional potential including surface adhesion and iron acquisition.</title>
        <authorList>
            <person name="Lou Y.C."/>
        </authorList>
    </citation>
    <scope>NUCLEOTIDE SEQUENCE</scope>
    <source>
        <strain evidence="10">L3_108_031G1_dasL3_108_031G1_concoct_20</strain>
    </source>
</reference>
<dbReference type="InterPro" id="IPR058579">
    <property type="entry name" value="IspG_C"/>
</dbReference>
<comment type="function">
    <text evidence="7">Converts 2C-methyl-D-erythritol 2,4-cyclodiphosphate (ME-2,4cPP) into 1-hydroxy-2-methyl-2-(E)-butenyl 4-diphosphate.</text>
</comment>
<dbReference type="GO" id="GO:0005506">
    <property type="term" value="F:iron ion binding"/>
    <property type="evidence" value="ECO:0007669"/>
    <property type="project" value="InterPro"/>
</dbReference>
<evidence type="ECO:0000256" key="2">
    <source>
        <dbReference type="ARBA" id="ARBA00022723"/>
    </source>
</evidence>
<evidence type="ECO:0000256" key="1">
    <source>
        <dbReference type="ARBA" id="ARBA00022485"/>
    </source>
</evidence>
<keyword evidence="2 7" id="KW-0479">Metal-binding</keyword>
<feature type="domain" description="IspG C-terminal" evidence="9">
    <location>
        <begin position="263"/>
        <end position="349"/>
    </location>
</feature>
<dbReference type="AlphaFoldDB" id="A0A413EA42"/>
<dbReference type="Proteomes" id="UP000778864">
    <property type="component" value="Unassembled WGS sequence"/>
</dbReference>
<dbReference type="GO" id="GO:0141197">
    <property type="term" value="F:4-hydroxy-3-methylbut-2-enyl-diphosphate synthase activity (flavodoxin)"/>
    <property type="evidence" value="ECO:0007669"/>
    <property type="project" value="UniProtKB-EC"/>
</dbReference>
<evidence type="ECO:0000313" key="11">
    <source>
        <dbReference type="Proteomes" id="UP000778864"/>
    </source>
</evidence>
<evidence type="ECO:0000259" key="8">
    <source>
        <dbReference type="Pfam" id="PF04551"/>
    </source>
</evidence>
<comment type="pathway">
    <text evidence="7">Isoprenoid biosynthesis; isopentenyl diphosphate biosynthesis via DXP pathway; isopentenyl diphosphate from 1-deoxy-D-xylulose 5-phosphate: step 5/6.</text>
</comment>
<dbReference type="FunFam" id="3.20.20.20:FF:000001">
    <property type="entry name" value="4-hydroxy-3-methylbut-2-en-1-yl diphosphate synthase (flavodoxin)"/>
    <property type="match status" value="1"/>
</dbReference>
<feature type="domain" description="IspG TIM-barrel" evidence="8">
    <location>
        <begin position="7"/>
        <end position="247"/>
    </location>
</feature>
<dbReference type="Gene3D" id="3.20.20.20">
    <property type="entry name" value="Dihydropteroate synthase-like"/>
    <property type="match status" value="1"/>
</dbReference>
<dbReference type="EMBL" id="JAGZMU010000001">
    <property type="protein sequence ID" value="MBS4892592.1"/>
    <property type="molecule type" value="Genomic_DNA"/>
</dbReference>
<evidence type="ECO:0000313" key="10">
    <source>
        <dbReference type="EMBL" id="MBS4892592.1"/>
    </source>
</evidence>
<dbReference type="PANTHER" id="PTHR30454">
    <property type="entry name" value="4-HYDROXY-3-METHYLBUT-2-EN-1-YL DIPHOSPHATE SYNTHASE"/>
    <property type="match status" value="1"/>
</dbReference>
<keyword evidence="1 7" id="KW-0004">4Fe-4S</keyword>
<evidence type="ECO:0000256" key="6">
    <source>
        <dbReference type="ARBA" id="ARBA00023229"/>
    </source>
</evidence>
<dbReference type="InterPro" id="IPR004588">
    <property type="entry name" value="IspG_bac-typ"/>
</dbReference>
<dbReference type="InterPro" id="IPR036849">
    <property type="entry name" value="Enolase-like_C_sf"/>
</dbReference>
<keyword evidence="4 7" id="KW-0408">Iron</keyword>
<comment type="similarity">
    <text evidence="7">Belongs to the IspG family.</text>
</comment>
<organism evidence="10 11">
    <name type="scientific">Veillonella parvula</name>
    <name type="common">Staphylococcus parvulus</name>
    <dbReference type="NCBI Taxonomy" id="29466"/>
    <lineage>
        <taxon>Bacteria</taxon>
        <taxon>Bacillati</taxon>
        <taxon>Bacillota</taxon>
        <taxon>Negativicutes</taxon>
        <taxon>Veillonellales</taxon>
        <taxon>Veillonellaceae</taxon>
        <taxon>Veillonella</taxon>
    </lineage>
</organism>
<dbReference type="EC" id="1.17.7.3" evidence="7"/>
<feature type="binding site" evidence="7">
    <location>
        <position position="301"/>
    </location>
    <ligand>
        <name>[4Fe-4S] cluster</name>
        <dbReference type="ChEBI" id="CHEBI:49883"/>
    </ligand>
</feature>
<dbReference type="Gene3D" id="3.30.413.10">
    <property type="entry name" value="Sulfite Reductase Hemoprotein, domain 1"/>
    <property type="match status" value="1"/>
</dbReference>
<dbReference type="FunFam" id="3.30.413.10:FF:000005">
    <property type="entry name" value="4-hydroxy-3-methylbut-2-en-1-yl diphosphate synthase (flavodoxin)"/>
    <property type="match status" value="1"/>
</dbReference>
<name>A0A413EA42_VEIPA</name>
<dbReference type="InterPro" id="IPR011005">
    <property type="entry name" value="Dihydropteroate_synth-like_sf"/>
</dbReference>
<comment type="caution">
    <text evidence="10">The sequence shown here is derived from an EMBL/GenBank/DDBJ whole genome shotgun (WGS) entry which is preliminary data.</text>
</comment>
<keyword evidence="6 7" id="KW-0414">Isoprene biosynthesis</keyword>
<comment type="cofactor">
    <cofactor evidence="7">
        <name>[4Fe-4S] cluster</name>
        <dbReference type="ChEBI" id="CHEBI:49883"/>
    </cofactor>
    <text evidence="7">Binds 1 [4Fe-4S] cluster.</text>
</comment>
<protein>
    <recommendedName>
        <fullName evidence="7">4-hydroxy-3-methylbut-2-en-1-yl diphosphate synthase (flavodoxin)</fullName>
        <ecNumber evidence="7">1.17.7.3</ecNumber>
    </recommendedName>
    <alternativeName>
        <fullName evidence="7">1-hydroxy-2-methyl-2-(E)-butenyl 4-diphosphate synthase</fullName>
    </alternativeName>
</protein>
<feature type="binding site" evidence="7">
    <location>
        <position position="308"/>
    </location>
    <ligand>
        <name>[4Fe-4S] cluster</name>
        <dbReference type="ChEBI" id="CHEBI:49883"/>
    </ligand>
</feature>
<evidence type="ECO:0000256" key="7">
    <source>
        <dbReference type="HAMAP-Rule" id="MF_00159"/>
    </source>
</evidence>
<accession>A0A413EA42</accession>
<evidence type="ECO:0000259" key="9">
    <source>
        <dbReference type="Pfam" id="PF26540"/>
    </source>
</evidence>
<keyword evidence="3 7" id="KW-0560">Oxidoreductase</keyword>
<dbReference type="NCBIfam" id="NF001540">
    <property type="entry name" value="PRK00366.1"/>
    <property type="match status" value="1"/>
</dbReference>
<dbReference type="GO" id="GO:0016114">
    <property type="term" value="P:terpenoid biosynthetic process"/>
    <property type="evidence" value="ECO:0007669"/>
    <property type="project" value="InterPro"/>
</dbReference>
<dbReference type="SUPFAM" id="SSF51604">
    <property type="entry name" value="Enolase C-terminal domain-like"/>
    <property type="match status" value="1"/>
</dbReference>
<feature type="binding site" evidence="7">
    <location>
        <position position="269"/>
    </location>
    <ligand>
        <name>[4Fe-4S] cluster</name>
        <dbReference type="ChEBI" id="CHEBI:49883"/>
    </ligand>
</feature>
<feature type="binding site" evidence="7">
    <location>
        <position position="266"/>
    </location>
    <ligand>
        <name>[4Fe-4S] cluster</name>
        <dbReference type="ChEBI" id="CHEBI:49883"/>
    </ligand>
</feature>
<keyword evidence="5 7" id="KW-0411">Iron-sulfur</keyword>
<dbReference type="Pfam" id="PF26540">
    <property type="entry name" value="GcpE_C"/>
    <property type="match status" value="1"/>
</dbReference>
<dbReference type="SUPFAM" id="SSF56014">
    <property type="entry name" value="Nitrite and sulphite reductase 4Fe-4S domain-like"/>
    <property type="match status" value="1"/>
</dbReference>
<dbReference type="GO" id="GO:0019288">
    <property type="term" value="P:isopentenyl diphosphate biosynthetic process, methylerythritol 4-phosphate pathway"/>
    <property type="evidence" value="ECO:0007669"/>
    <property type="project" value="UniProtKB-UniRule"/>
</dbReference>
<comment type="catalytic activity">
    <reaction evidence="7">
        <text>(2E)-4-hydroxy-3-methylbut-2-enyl diphosphate + oxidized [flavodoxin] + H2O + 2 H(+) = 2-C-methyl-D-erythritol 2,4-cyclic diphosphate + reduced [flavodoxin]</text>
        <dbReference type="Rhea" id="RHEA:43604"/>
        <dbReference type="Rhea" id="RHEA-COMP:10622"/>
        <dbReference type="Rhea" id="RHEA-COMP:10623"/>
        <dbReference type="ChEBI" id="CHEBI:15377"/>
        <dbReference type="ChEBI" id="CHEBI:15378"/>
        <dbReference type="ChEBI" id="CHEBI:57618"/>
        <dbReference type="ChEBI" id="CHEBI:58210"/>
        <dbReference type="ChEBI" id="CHEBI:58483"/>
        <dbReference type="ChEBI" id="CHEBI:128753"/>
        <dbReference type="EC" id="1.17.7.3"/>
    </reaction>
</comment>
<dbReference type="GO" id="GO:0046429">
    <property type="term" value="F:4-hydroxy-3-methylbut-2-en-1-yl diphosphate synthase activity (ferredoxin)"/>
    <property type="evidence" value="ECO:0007669"/>
    <property type="project" value="UniProtKB-UniRule"/>
</dbReference>
<dbReference type="InterPro" id="IPR045854">
    <property type="entry name" value="NO2/SO3_Rdtase_4Fe4S_sf"/>
</dbReference>
<dbReference type="Pfam" id="PF04551">
    <property type="entry name" value="GcpE"/>
    <property type="match status" value="1"/>
</dbReference>
<evidence type="ECO:0000256" key="4">
    <source>
        <dbReference type="ARBA" id="ARBA00023004"/>
    </source>
</evidence>
<dbReference type="PANTHER" id="PTHR30454:SF0">
    <property type="entry name" value="4-HYDROXY-3-METHYLBUT-2-EN-1-YL DIPHOSPHATE SYNTHASE (FERREDOXIN), CHLOROPLASTIC"/>
    <property type="match status" value="1"/>
</dbReference>
<dbReference type="NCBIfam" id="TIGR00612">
    <property type="entry name" value="ispG_gcpE"/>
    <property type="match status" value="1"/>
</dbReference>
<dbReference type="GO" id="GO:0051539">
    <property type="term" value="F:4 iron, 4 sulfur cluster binding"/>
    <property type="evidence" value="ECO:0007669"/>
    <property type="project" value="UniProtKB-UniRule"/>
</dbReference>
<evidence type="ECO:0000256" key="5">
    <source>
        <dbReference type="ARBA" id="ARBA00023014"/>
    </source>
</evidence>